<dbReference type="InterPro" id="IPR050351">
    <property type="entry name" value="BphY/WalK/GraS-like"/>
</dbReference>
<evidence type="ECO:0000256" key="4">
    <source>
        <dbReference type="ARBA" id="ARBA00022475"/>
    </source>
</evidence>
<keyword evidence="8 16" id="KW-0418">Kinase</keyword>
<dbReference type="Pfam" id="PF08448">
    <property type="entry name" value="PAS_4"/>
    <property type="match status" value="1"/>
</dbReference>
<dbReference type="NCBIfam" id="NF046044">
    <property type="entry name" value="PnpS"/>
    <property type="match status" value="1"/>
</dbReference>
<evidence type="ECO:0000313" key="16">
    <source>
        <dbReference type="EMBL" id="AIF67079.1"/>
    </source>
</evidence>
<dbReference type="GO" id="GO:0016036">
    <property type="term" value="P:cellular response to phosphate starvation"/>
    <property type="evidence" value="ECO:0007669"/>
    <property type="project" value="TreeGrafter"/>
</dbReference>
<dbReference type="CDD" id="cd00075">
    <property type="entry name" value="HATPase"/>
    <property type="match status" value="1"/>
</dbReference>
<dbReference type="InterPro" id="IPR003660">
    <property type="entry name" value="HAMP_dom"/>
</dbReference>
<dbReference type="InterPro" id="IPR036097">
    <property type="entry name" value="HisK_dim/P_sf"/>
</dbReference>
<dbReference type="SMART" id="SM00388">
    <property type="entry name" value="HisKA"/>
    <property type="match status" value="1"/>
</dbReference>
<dbReference type="PROSITE" id="PS50885">
    <property type="entry name" value="HAMP"/>
    <property type="match status" value="1"/>
</dbReference>
<dbReference type="GO" id="GO:0005524">
    <property type="term" value="F:ATP binding"/>
    <property type="evidence" value="ECO:0007669"/>
    <property type="project" value="UniProtKB-KW"/>
</dbReference>
<dbReference type="GO" id="GO:0000155">
    <property type="term" value="F:phosphorelay sensor kinase activity"/>
    <property type="evidence" value="ECO:0007669"/>
    <property type="project" value="InterPro"/>
</dbReference>
<accession>A0A075LL57</accession>
<organism evidence="16 17">
    <name type="scientific">Terribacillus saccharophilus</name>
    <dbReference type="NCBI Taxonomy" id="361277"/>
    <lineage>
        <taxon>Bacteria</taxon>
        <taxon>Bacillati</taxon>
        <taxon>Bacillota</taxon>
        <taxon>Bacilli</taxon>
        <taxon>Bacillales</taxon>
        <taxon>Bacillaceae</taxon>
        <taxon>Terribacillus</taxon>
    </lineage>
</organism>
<dbReference type="EC" id="2.7.13.3" evidence="3"/>
<evidence type="ECO:0000259" key="15">
    <source>
        <dbReference type="PROSITE" id="PS50885"/>
    </source>
</evidence>
<evidence type="ECO:0000256" key="1">
    <source>
        <dbReference type="ARBA" id="ARBA00000085"/>
    </source>
</evidence>
<dbReference type="PANTHER" id="PTHR45453">
    <property type="entry name" value="PHOSPHATE REGULON SENSOR PROTEIN PHOR"/>
    <property type="match status" value="1"/>
</dbReference>
<comment type="catalytic activity">
    <reaction evidence="1">
        <text>ATP + protein L-histidine = ADP + protein N-phospho-L-histidine.</text>
        <dbReference type="EC" id="2.7.13.3"/>
    </reaction>
</comment>
<evidence type="ECO:0000259" key="13">
    <source>
        <dbReference type="PROSITE" id="PS50109"/>
    </source>
</evidence>
<dbReference type="PROSITE" id="PS50112">
    <property type="entry name" value="PAS"/>
    <property type="match status" value="1"/>
</dbReference>
<keyword evidence="5" id="KW-0597">Phosphoprotein</keyword>
<dbReference type="RefSeq" id="WP_051748188.1">
    <property type="nucleotide sequence ID" value="NZ_CP008876.1"/>
</dbReference>
<dbReference type="FunFam" id="1.10.287.130:FF:000008">
    <property type="entry name" value="Two-component sensor histidine kinase"/>
    <property type="match status" value="1"/>
</dbReference>
<dbReference type="HOGENOM" id="CLU_000445_89_2_9"/>
<dbReference type="SUPFAM" id="SSF55785">
    <property type="entry name" value="PYP-like sensor domain (PAS domain)"/>
    <property type="match status" value="1"/>
</dbReference>
<protein>
    <recommendedName>
        <fullName evidence="3">histidine kinase</fullName>
        <ecNumber evidence="3">2.7.13.3</ecNumber>
    </recommendedName>
</protein>
<dbReference type="GeneID" id="34220338"/>
<dbReference type="AlphaFoldDB" id="A0A075LL57"/>
<evidence type="ECO:0000256" key="12">
    <source>
        <dbReference type="SAM" id="Phobius"/>
    </source>
</evidence>
<dbReference type="OrthoDB" id="9813151at2"/>
<evidence type="ECO:0000259" key="14">
    <source>
        <dbReference type="PROSITE" id="PS50112"/>
    </source>
</evidence>
<dbReference type="Pfam" id="PF00512">
    <property type="entry name" value="HisKA"/>
    <property type="match status" value="1"/>
</dbReference>
<dbReference type="PANTHER" id="PTHR45453:SF1">
    <property type="entry name" value="PHOSPHATE REGULON SENSOR PROTEIN PHOR"/>
    <property type="match status" value="1"/>
</dbReference>
<dbReference type="Proteomes" id="UP000027980">
    <property type="component" value="Chromosome"/>
</dbReference>
<feature type="domain" description="HAMP" evidence="15">
    <location>
        <begin position="56"/>
        <end position="108"/>
    </location>
</feature>
<sequence>MRRSSYGIAVYGSLILLIFAAIGFILMQITSEWFILWSALMIGAALIISVLYRLQERYIKPVSMTAEVAEELVKGNYKARNYENFYGDAGRLIRSVNQIARNLHELELLEKMQEDQLETVIDNMESGLMLVDERGYVHLVNRKFLSVFGGKDKDYIGHVYHDTISQTNIHHVVSEAFLYEEKVRDAFTLQREKEKRFFEIVAAPIFNDSYDLKGAVLVFYEITELKRVEEMRKDFVANVSHELKTPLTSIRGFSETLLEEGALDDKELTERFITIINNESQRLQALVKDLLELSRLEKDELQVRMERLDFRYMVDAIMPMIEQHASNKQIEVELELPDSVIMRGDEDRLKQLVINLMNNAVNYTPPSGKVKLKVTQSNDAVFAEISDTGMGIPEDSLDRIFERFYRVDKARSRNTGGTGLGLAIVKHVVEAHGGTISVSSEVNKGTTFSIRLPKALG</sequence>
<dbReference type="FunFam" id="3.30.565.10:FF:000006">
    <property type="entry name" value="Sensor histidine kinase WalK"/>
    <property type="match status" value="1"/>
</dbReference>
<dbReference type="InterPro" id="IPR000014">
    <property type="entry name" value="PAS"/>
</dbReference>
<feature type="transmembrane region" description="Helical" evidence="12">
    <location>
        <begin position="33"/>
        <end position="54"/>
    </location>
</feature>
<feature type="transmembrane region" description="Helical" evidence="12">
    <location>
        <begin position="7"/>
        <end position="27"/>
    </location>
</feature>
<feature type="domain" description="Histidine kinase" evidence="13">
    <location>
        <begin position="238"/>
        <end position="456"/>
    </location>
</feature>
<keyword evidence="10" id="KW-0902">Two-component regulatory system</keyword>
<dbReference type="GO" id="GO:0005886">
    <property type="term" value="C:plasma membrane"/>
    <property type="evidence" value="ECO:0007669"/>
    <property type="project" value="UniProtKB-SubCell"/>
</dbReference>
<dbReference type="InterPro" id="IPR036890">
    <property type="entry name" value="HATPase_C_sf"/>
</dbReference>
<dbReference type="Pfam" id="PF02518">
    <property type="entry name" value="HATPase_c"/>
    <property type="match status" value="1"/>
</dbReference>
<dbReference type="Gene3D" id="3.30.450.20">
    <property type="entry name" value="PAS domain"/>
    <property type="match status" value="1"/>
</dbReference>
<evidence type="ECO:0000256" key="10">
    <source>
        <dbReference type="ARBA" id="ARBA00023012"/>
    </source>
</evidence>
<dbReference type="NCBIfam" id="TIGR00229">
    <property type="entry name" value="sensory_box"/>
    <property type="match status" value="1"/>
</dbReference>
<dbReference type="InterPro" id="IPR013656">
    <property type="entry name" value="PAS_4"/>
</dbReference>
<dbReference type="InterPro" id="IPR003594">
    <property type="entry name" value="HATPase_dom"/>
</dbReference>
<dbReference type="SMART" id="SM00387">
    <property type="entry name" value="HATPase_c"/>
    <property type="match status" value="1"/>
</dbReference>
<comment type="subcellular location">
    <subcellularLocation>
        <location evidence="2">Cell membrane</location>
        <topology evidence="2">Multi-pass membrane protein</topology>
    </subcellularLocation>
</comment>
<dbReference type="InterPro" id="IPR003661">
    <property type="entry name" value="HisK_dim/P_dom"/>
</dbReference>
<dbReference type="Gene3D" id="1.10.287.130">
    <property type="match status" value="1"/>
</dbReference>
<evidence type="ECO:0000256" key="6">
    <source>
        <dbReference type="ARBA" id="ARBA00022679"/>
    </source>
</evidence>
<keyword evidence="11 12" id="KW-0472">Membrane</keyword>
<evidence type="ECO:0000256" key="2">
    <source>
        <dbReference type="ARBA" id="ARBA00004651"/>
    </source>
</evidence>
<feature type="domain" description="PAS" evidence="14">
    <location>
        <begin position="113"/>
        <end position="157"/>
    </location>
</feature>
<dbReference type="CDD" id="cd00082">
    <property type="entry name" value="HisKA"/>
    <property type="match status" value="1"/>
</dbReference>
<dbReference type="Gene3D" id="3.30.565.10">
    <property type="entry name" value="Histidine kinase-like ATPase, C-terminal domain"/>
    <property type="match status" value="1"/>
</dbReference>
<keyword evidence="9" id="KW-0067">ATP-binding</keyword>
<keyword evidence="12" id="KW-0812">Transmembrane</keyword>
<dbReference type="InterPro" id="IPR005467">
    <property type="entry name" value="His_kinase_dom"/>
</dbReference>
<name>A0A075LL57_9BACI</name>
<dbReference type="EMBL" id="CP008876">
    <property type="protein sequence ID" value="AIF67079.1"/>
    <property type="molecule type" value="Genomic_DNA"/>
</dbReference>
<gene>
    <name evidence="16" type="ORF">GZ22_10770</name>
</gene>
<proteinExistence type="predicted"/>
<dbReference type="SMART" id="SM00091">
    <property type="entry name" value="PAS"/>
    <property type="match status" value="1"/>
</dbReference>
<evidence type="ECO:0000256" key="5">
    <source>
        <dbReference type="ARBA" id="ARBA00022553"/>
    </source>
</evidence>
<dbReference type="KEGG" id="tap:GZ22_10770"/>
<keyword evidence="6" id="KW-0808">Transferase</keyword>
<reference evidence="16 17" key="1">
    <citation type="submission" date="2014-07" db="EMBL/GenBank/DDBJ databases">
        <title>Complete genome sequence of a moderately halophilic bacterium Terribacillus aidingensis MP602, isolated from Cryptomeria fortunei in Tianmu mountain in China.</title>
        <authorList>
            <person name="Wang Y."/>
            <person name="Lu P."/>
            <person name="Zhang L."/>
        </authorList>
    </citation>
    <scope>NUCLEOTIDE SEQUENCE [LARGE SCALE GENOMIC DNA]</scope>
    <source>
        <strain evidence="16 17">MP602</strain>
    </source>
</reference>
<evidence type="ECO:0000256" key="8">
    <source>
        <dbReference type="ARBA" id="ARBA00022777"/>
    </source>
</evidence>
<evidence type="ECO:0000256" key="9">
    <source>
        <dbReference type="ARBA" id="ARBA00022840"/>
    </source>
</evidence>
<dbReference type="SUPFAM" id="SSF47384">
    <property type="entry name" value="Homodimeric domain of signal transducing histidine kinase"/>
    <property type="match status" value="1"/>
</dbReference>
<keyword evidence="7" id="KW-0547">Nucleotide-binding</keyword>
<evidence type="ECO:0000256" key="7">
    <source>
        <dbReference type="ARBA" id="ARBA00022741"/>
    </source>
</evidence>
<dbReference type="PROSITE" id="PS50109">
    <property type="entry name" value="HIS_KIN"/>
    <property type="match status" value="1"/>
</dbReference>
<dbReference type="GO" id="GO:0004721">
    <property type="term" value="F:phosphoprotein phosphatase activity"/>
    <property type="evidence" value="ECO:0007669"/>
    <property type="project" value="TreeGrafter"/>
</dbReference>
<keyword evidence="4" id="KW-1003">Cell membrane</keyword>
<dbReference type="InterPro" id="IPR035965">
    <property type="entry name" value="PAS-like_dom_sf"/>
</dbReference>
<dbReference type="PRINTS" id="PR00344">
    <property type="entry name" value="BCTRLSENSOR"/>
</dbReference>
<evidence type="ECO:0000256" key="3">
    <source>
        <dbReference type="ARBA" id="ARBA00012438"/>
    </source>
</evidence>
<evidence type="ECO:0000256" key="11">
    <source>
        <dbReference type="ARBA" id="ARBA00023136"/>
    </source>
</evidence>
<dbReference type="InterPro" id="IPR004358">
    <property type="entry name" value="Sig_transdc_His_kin-like_C"/>
</dbReference>
<evidence type="ECO:0000313" key="17">
    <source>
        <dbReference type="Proteomes" id="UP000027980"/>
    </source>
</evidence>
<dbReference type="SUPFAM" id="SSF55874">
    <property type="entry name" value="ATPase domain of HSP90 chaperone/DNA topoisomerase II/histidine kinase"/>
    <property type="match status" value="1"/>
</dbReference>
<keyword evidence="12" id="KW-1133">Transmembrane helix</keyword>